<keyword evidence="4" id="KW-1185">Reference proteome</keyword>
<reference evidence="3 4" key="1">
    <citation type="submission" date="2021-03" db="EMBL/GenBank/DDBJ databases">
        <title>The complete genome sequence of Acetobacter suratthaniensis TBRC 1719.</title>
        <authorList>
            <person name="Charoenyingcharoen P."/>
            <person name="Yukphan P."/>
        </authorList>
    </citation>
    <scope>NUCLEOTIDE SEQUENCE [LARGE SCALE GENOMIC DNA]</scope>
    <source>
        <strain evidence="3 4">TBRC 1719</strain>
    </source>
</reference>
<feature type="domain" description="Nitroreductase" evidence="2">
    <location>
        <begin position="76"/>
        <end position="232"/>
    </location>
</feature>
<evidence type="ECO:0000256" key="1">
    <source>
        <dbReference type="SAM" id="MobiDB-lite"/>
    </source>
</evidence>
<accession>A0ABS3LMY9</accession>
<dbReference type="PANTHER" id="PTHR43543:SF1">
    <property type="entry name" value="MALONIC SEMIALDEHYDE REDUCTASE RUTE-RELATED"/>
    <property type="match status" value="1"/>
</dbReference>
<dbReference type="EMBL" id="JAFVMG010000009">
    <property type="protein sequence ID" value="MBO1328742.1"/>
    <property type="molecule type" value="Genomic_DNA"/>
</dbReference>
<dbReference type="NCBIfam" id="NF003768">
    <property type="entry name" value="PRK05365.1"/>
    <property type="match status" value="1"/>
</dbReference>
<dbReference type="EC" id="1.1.1.298" evidence="3"/>
<dbReference type="Gene3D" id="3.40.109.10">
    <property type="entry name" value="NADH Oxidase"/>
    <property type="match status" value="1"/>
</dbReference>
<organism evidence="3 4">
    <name type="scientific">Acetobacter suratthaniensis</name>
    <dbReference type="NCBI Taxonomy" id="1502841"/>
    <lineage>
        <taxon>Bacteria</taxon>
        <taxon>Pseudomonadati</taxon>
        <taxon>Pseudomonadota</taxon>
        <taxon>Alphaproteobacteria</taxon>
        <taxon>Acetobacterales</taxon>
        <taxon>Acetobacteraceae</taxon>
        <taxon>Acetobacter</taxon>
    </lineage>
</organism>
<comment type="caution">
    <text evidence="3">The sequence shown here is derived from an EMBL/GenBank/DDBJ whole genome shotgun (WGS) entry which is preliminary data.</text>
</comment>
<dbReference type="SUPFAM" id="SSF55469">
    <property type="entry name" value="FMN-dependent nitroreductase-like"/>
    <property type="match status" value="1"/>
</dbReference>
<feature type="compositionally biased region" description="Polar residues" evidence="1">
    <location>
        <begin position="27"/>
        <end position="55"/>
    </location>
</feature>
<keyword evidence="3" id="KW-0560">Oxidoreductase</keyword>
<proteinExistence type="predicted"/>
<feature type="region of interest" description="Disordered" evidence="1">
    <location>
        <begin position="1"/>
        <end position="60"/>
    </location>
</feature>
<dbReference type="InterPro" id="IPR000415">
    <property type="entry name" value="Nitroreductase-like"/>
</dbReference>
<protein>
    <submittedName>
        <fullName evidence="3">Malonic semialdehyde reductase</fullName>
        <ecNumber evidence="3">1.1.1.298</ecNumber>
    </submittedName>
</protein>
<sequence length="255" mass="26920">MADERHEQTGGQGATPAHDALTAGSGADSTVAETTVPENTGTGSTLPPAQDDSQPTPLPEGALAQTALDQLFGTARTPRRWSTRPVADDVLRQLYTLASLGPTSGNCSPARLVFLKGTDARERLRPALSAGNVNRVMGAPVIAIVAHDPLFFEQLPVLCPGEDLRSWFAADVGLSEETAFRNGTLQGAYTIMAARALGLDVLPVSGFDQSMVEDAFLAETGWRANFLLCLGHGDLTGLPPRAPRLDFAQACRVVD</sequence>
<evidence type="ECO:0000259" key="2">
    <source>
        <dbReference type="Pfam" id="PF00881"/>
    </source>
</evidence>
<evidence type="ECO:0000313" key="4">
    <source>
        <dbReference type="Proteomes" id="UP000664399"/>
    </source>
</evidence>
<dbReference type="GO" id="GO:0035527">
    <property type="term" value="F:3-hydroxypropionate dehydrogenase (NADP+) activity"/>
    <property type="evidence" value="ECO:0007669"/>
    <property type="project" value="UniProtKB-EC"/>
</dbReference>
<gene>
    <name evidence="3" type="ORF">J2D75_09670</name>
</gene>
<dbReference type="Pfam" id="PF00881">
    <property type="entry name" value="Nitroreductase"/>
    <property type="match status" value="1"/>
</dbReference>
<dbReference type="PANTHER" id="PTHR43543">
    <property type="entry name" value="MALONIC SEMIALDEHYDE REDUCTASE RUTE-RELATED"/>
    <property type="match status" value="1"/>
</dbReference>
<evidence type="ECO:0000313" key="3">
    <source>
        <dbReference type="EMBL" id="MBO1328742.1"/>
    </source>
</evidence>
<dbReference type="InterPro" id="IPR029479">
    <property type="entry name" value="Nitroreductase"/>
</dbReference>
<dbReference type="InterPro" id="IPR050461">
    <property type="entry name" value="Nitroreductase_HadB/RutE"/>
</dbReference>
<dbReference type="Proteomes" id="UP000664399">
    <property type="component" value="Unassembled WGS sequence"/>
</dbReference>
<name>A0ABS3LMY9_9PROT</name>